<dbReference type="OrthoDB" id="9811276at2"/>
<keyword evidence="2 6" id="KW-0812">Transmembrane</keyword>
<sequence>MSRRSKYIKRILWGILLTPFILILLVAVLLYVPPVQRFVVQRTAAYLSEKTGMQVSVGNIHLAFPLDLSLQKLQVLRSPGDTLISVGSLSLSPALRPLFDSQVEVPRIALDSLTYNQRDSLGLSLLQVHLPAATAEQLFVDLNKERVDLNRLTTQGGYIRYYSTDTTKKPEEESEPLKWLIRAGEIDLQKTRIEVAMPLDSLLIDADVDRLKIDRGEADLNKMRFQVAHTKIDAKSLRYSVDQNFSKLPFFDPQHIQLHDLHLEGEDIDSEGMRLSLLLRHAQLREQSGLKLLHLSGRYQMDSLAMRLDGLDLITDASSIKGYLSMPWSLLQSDRKAQLELSTNTSLGIKDILLFAGKTLQETPDGRELFNTFARHRLLAPLKMQAELTGTLTAIQIRQAELKWPDILDLNLSGTLSEVLEMHRSGRLKLRGRVGPKANTLLGLLAPEQAKTYRIPSPLTLSGDIDIRRGRYVGDLTAEESTGKLQLKGHFTEATKTYDLVLKAQDIDGRHFMPQDSIGRVSLEVALQGRGFDPLSTHTQFSLRGRLHEANRGSLHLQDITLDGSLQSGNLVLSVNSMNPGANFALQLDGVFSRQGINTGIGLELVDLDLQRLGFSETPLAGKLRLEGELRSDLKDTHTIQAVLDGMNFTMGDEKVAPPRAELHVSTSPQDIHASLTSGDMKSSLYVEASPTIAQKEVTTLLDETLRQIDLITSGKSATKYLEDLAVHLPKATFSLSMGKDNPLRYYLAEQRIAVGSLTANLATSPQEGISGSVGLSDLRIDTLRINAAQLNISTERTAIARGDSMSLALFGTVMKSHFREQEGFTINTDLRTSLEGGHLDVSYQDERGQTVHAAEASGSWSGEAYQLHFLGDRLRIAYNDYTINPDNQLSLRKRDNVLLGSLKLTGEKRGEFSLQATEETPGVQDILLSIHNLHLEGYRSLGLPDVGGIFFGDVHYQRKGDLSQQPTISGDLSISDLRYEDKKLGHFTSSLFYEPRSGDSHYITGEIGYNGQPAMSIDGIYYPREKVSPLKGTLTLTSFPLELANPFLVENSTTLAGTANGSIALSGKLTEPLLSGQMHLNKGMLNLNAYGAHLALDSIPVRMEGSDIFFDHYALRPSGDPKKAIYIDGSIRKSTTPQATASLRITSDELTLLNEPRPTRDDQLLYGKIIASTRMVATGPLASLRVRGSVNVLSGTNCTYVMREDPLTASQQTDQLVQFIDFSDTLFTKKVEVAPTSLGGLDVNLTINVDPSVRIGADLTAGGTDYVQAQGGGTLHFTYPPYGEMSMTGRYEMSGGGELSYTLPVVGNKRFSIDPTSTLTWTGPISNPYLNFSAVNKVKATVSSSSENSQHVNFNVSILIKDYVSKMNLSFGISAPENLSVQNSISTMTKEEQSKQAIALMATGMYLAGGSGAGNLDLNSALTSLLQSQINKTAGKLLQGTDLNLGVDHYDGSSGEAARTDFTYSFSRRFYNDRIRIIVGGKVQSGAGVTNQGQTFLDNVSLQYQLDKSGEQYLSLYHKLVTDNVLEGEFSETGVGYVIRRKMSSLLDLFRRKRKKTTTDTTTTLFRQAWKPRLDTLSTQPSLTSDSMPTLRYQAK</sequence>
<evidence type="ECO:0000313" key="9">
    <source>
        <dbReference type="Proteomes" id="UP000070224"/>
    </source>
</evidence>
<comment type="caution">
    <text evidence="8">The sequence shown here is derived from an EMBL/GenBank/DDBJ whole genome shotgun (WGS) entry which is preliminary data.</text>
</comment>
<evidence type="ECO:0000256" key="2">
    <source>
        <dbReference type="ARBA" id="ARBA00022692"/>
    </source>
</evidence>
<dbReference type="EMBL" id="LSDK01000068">
    <property type="protein sequence ID" value="KXB76325.1"/>
    <property type="molecule type" value="Genomic_DNA"/>
</dbReference>
<comment type="subcellular location">
    <subcellularLocation>
        <location evidence="1">Membrane</location>
        <topology evidence="1">Single-pass membrane protein</topology>
    </subcellularLocation>
</comment>
<feature type="transmembrane region" description="Helical" evidence="6">
    <location>
        <begin position="12"/>
        <end position="32"/>
    </location>
</feature>
<dbReference type="Proteomes" id="UP000070224">
    <property type="component" value="Unassembled WGS sequence"/>
</dbReference>
<keyword evidence="4 6" id="KW-0472">Membrane</keyword>
<dbReference type="PANTHER" id="PTHR36985:SF1">
    <property type="entry name" value="TRANSLOCATION AND ASSEMBLY MODULE SUBUNIT TAMB"/>
    <property type="match status" value="1"/>
</dbReference>
<feature type="compositionally biased region" description="Polar residues" evidence="5">
    <location>
        <begin position="1578"/>
        <end position="1589"/>
    </location>
</feature>
<evidence type="ECO:0000313" key="8">
    <source>
        <dbReference type="EMBL" id="KXB76325.1"/>
    </source>
</evidence>
<evidence type="ECO:0000256" key="6">
    <source>
        <dbReference type="SAM" id="Phobius"/>
    </source>
</evidence>
<evidence type="ECO:0000256" key="5">
    <source>
        <dbReference type="SAM" id="MobiDB-lite"/>
    </source>
</evidence>
<name>A0A134B8S0_9PORP</name>
<feature type="region of interest" description="Disordered" evidence="5">
    <location>
        <begin position="1578"/>
        <end position="1597"/>
    </location>
</feature>
<dbReference type="Pfam" id="PF04357">
    <property type="entry name" value="TamB"/>
    <property type="match status" value="1"/>
</dbReference>
<dbReference type="PATRIC" id="fig|322095.3.peg.982"/>
<dbReference type="GO" id="GO:0009306">
    <property type="term" value="P:protein secretion"/>
    <property type="evidence" value="ECO:0007669"/>
    <property type="project" value="InterPro"/>
</dbReference>
<dbReference type="STRING" id="322095.HMPREF3185_00995"/>
<evidence type="ECO:0000256" key="4">
    <source>
        <dbReference type="ARBA" id="ARBA00023136"/>
    </source>
</evidence>
<accession>A0A134B8S0</accession>
<dbReference type="PANTHER" id="PTHR36985">
    <property type="entry name" value="TRANSLOCATION AND ASSEMBLY MODULE SUBUNIT TAMB"/>
    <property type="match status" value="1"/>
</dbReference>
<evidence type="ECO:0000259" key="7">
    <source>
        <dbReference type="Pfam" id="PF04357"/>
    </source>
</evidence>
<protein>
    <recommendedName>
        <fullName evidence="7">Translocation and assembly module TamB C-terminal domain-containing protein</fullName>
    </recommendedName>
</protein>
<organism evidence="8 9">
    <name type="scientific">Porphyromonas somerae</name>
    <dbReference type="NCBI Taxonomy" id="322095"/>
    <lineage>
        <taxon>Bacteria</taxon>
        <taxon>Pseudomonadati</taxon>
        <taxon>Bacteroidota</taxon>
        <taxon>Bacteroidia</taxon>
        <taxon>Bacteroidales</taxon>
        <taxon>Porphyromonadaceae</taxon>
        <taxon>Porphyromonas</taxon>
    </lineage>
</organism>
<evidence type="ECO:0000256" key="1">
    <source>
        <dbReference type="ARBA" id="ARBA00004167"/>
    </source>
</evidence>
<keyword evidence="3 6" id="KW-1133">Transmembrane helix</keyword>
<dbReference type="GO" id="GO:0005886">
    <property type="term" value="C:plasma membrane"/>
    <property type="evidence" value="ECO:0007669"/>
    <property type="project" value="InterPro"/>
</dbReference>
<keyword evidence="9" id="KW-1185">Reference proteome</keyword>
<dbReference type="InterPro" id="IPR007452">
    <property type="entry name" value="TamB_C"/>
</dbReference>
<feature type="domain" description="Translocation and assembly module TamB C-terminal" evidence="7">
    <location>
        <begin position="1126"/>
        <end position="1511"/>
    </location>
</feature>
<evidence type="ECO:0000256" key="3">
    <source>
        <dbReference type="ARBA" id="ARBA00022989"/>
    </source>
</evidence>
<reference evidence="9" key="1">
    <citation type="submission" date="2016-01" db="EMBL/GenBank/DDBJ databases">
        <authorList>
            <person name="Mitreva M."/>
            <person name="Pepin K.H."/>
            <person name="Mihindukulasuriya K.A."/>
            <person name="Fulton R."/>
            <person name="Fronick C."/>
            <person name="O'Laughlin M."/>
            <person name="Miner T."/>
            <person name="Herter B."/>
            <person name="Rosa B.A."/>
            <person name="Cordes M."/>
            <person name="Tomlinson C."/>
            <person name="Wollam A."/>
            <person name="Palsikar V.B."/>
            <person name="Mardis E.R."/>
            <person name="Wilson R.K."/>
        </authorList>
    </citation>
    <scope>NUCLEOTIDE SEQUENCE [LARGE SCALE GENOMIC DNA]</scope>
    <source>
        <strain evidence="9">KA00683</strain>
    </source>
</reference>
<proteinExistence type="predicted"/>
<gene>
    <name evidence="8" type="ORF">HMPREF3185_00995</name>
</gene>